<feature type="transmembrane region" description="Helical" evidence="8">
    <location>
        <begin position="218"/>
        <end position="238"/>
    </location>
</feature>
<dbReference type="SUPFAM" id="SSF52540">
    <property type="entry name" value="P-loop containing nucleoside triphosphate hydrolases"/>
    <property type="match status" value="1"/>
</dbReference>
<evidence type="ECO:0000313" key="12">
    <source>
        <dbReference type="EMBL" id="QMW22113.1"/>
    </source>
</evidence>
<dbReference type="Gene3D" id="3.90.70.10">
    <property type="entry name" value="Cysteine proteinases"/>
    <property type="match status" value="1"/>
</dbReference>
<dbReference type="InterPro" id="IPR039421">
    <property type="entry name" value="Type_1_exporter"/>
</dbReference>
<dbReference type="Pfam" id="PF00005">
    <property type="entry name" value="ABC_tran"/>
    <property type="match status" value="1"/>
</dbReference>
<dbReference type="RefSeq" id="WP_182294958.1">
    <property type="nucleotide sequence ID" value="NZ_CP059851.1"/>
</dbReference>
<dbReference type="PROSITE" id="PS00211">
    <property type="entry name" value="ABC_TRANSPORTER_1"/>
    <property type="match status" value="1"/>
</dbReference>
<keyword evidence="6 8" id="KW-1133">Transmembrane helix</keyword>
<keyword evidence="3" id="KW-0547">Nucleotide-binding</keyword>
<dbReference type="SMART" id="SM00382">
    <property type="entry name" value="AAA"/>
    <property type="match status" value="1"/>
</dbReference>
<feature type="transmembrane region" description="Helical" evidence="8">
    <location>
        <begin position="320"/>
        <end position="338"/>
    </location>
</feature>
<sequence length="727" mass="80100">MVADTAVHVAGADRMNLFSFSRRRLPLILQDANGECGIACLAMIAGWYGHRLEYPQLKASYPTTRRGLSLADLAAVADQLNFDVRGYRIDDVADLGKVRLPAILHWGGNHFVVLKSVRKDRYVVHNPAVGVRKLTRKDIEDSFSGFVLEVQLGETFRTIVQEKRYPLARILELTYGLKISIVQVVAIAIVGSMVMMLMPLFVQAAIDTVLPQSDLELLTALAIGLLLVTLTAAFADWLQTRIISNVGGSFFAQLTRNAVGQMLRLPLRYFEGRHPGDLATRLESVDYIRVVVTKSFVAAAVDGIMITLSGLIMFLYAPKLALIISSIFLVVVGIRLSLYPRMRRQATDALKSRSEERAKMIDTLRAISALKSKNATSAAASRWYDSFVQYVNATFKIQMTEANAVLLVEIVTAIGTALTLYLGIAAVLKQELTVGMLYAFFTYRTLFFGRIDNLVTTMTEISMLGANMGRLADFLEMEPEPKTNVVERQIRDCVQLRDVTYRAGFADKPILHETNLRLVPANGELVAILGPSGSGKTTLLKMLAGLYEPSTGTVEIDGTPLKQWGLTAYRRNIGLLLGADKLMHGSITENVTAFDLDPDPARVMEALRIACLLEAVAELPRGIDTVISEENGVLSSGQRRRLMLARALYHQPPLLLLDEVTANLDAETAAAVIANLAAHPATKVITSHDLQVLQNCSRVFRMEAGRLAPVLHQPPMTQQQQREESHA</sequence>
<dbReference type="CDD" id="cd18567">
    <property type="entry name" value="ABC_6TM_CvaB_RaxB_like"/>
    <property type="match status" value="1"/>
</dbReference>
<dbReference type="PANTHER" id="PTHR43394:SF1">
    <property type="entry name" value="ATP-BINDING CASSETTE SUB-FAMILY B MEMBER 10, MITOCHONDRIAL"/>
    <property type="match status" value="1"/>
</dbReference>
<feature type="domain" description="Peptidase C39" evidence="11">
    <location>
        <begin position="30"/>
        <end position="150"/>
    </location>
</feature>
<dbReference type="GO" id="GO:0005524">
    <property type="term" value="F:ATP binding"/>
    <property type="evidence" value="ECO:0007669"/>
    <property type="project" value="UniProtKB-KW"/>
</dbReference>
<evidence type="ECO:0000259" key="9">
    <source>
        <dbReference type="PROSITE" id="PS50893"/>
    </source>
</evidence>
<keyword evidence="2 8" id="KW-0812">Transmembrane</keyword>
<keyword evidence="4" id="KW-0378">Hydrolase</keyword>
<dbReference type="PROSITE" id="PS50893">
    <property type="entry name" value="ABC_TRANSPORTER_2"/>
    <property type="match status" value="1"/>
</dbReference>
<feature type="domain" description="ABC transporter" evidence="9">
    <location>
        <begin position="494"/>
        <end position="724"/>
    </location>
</feature>
<evidence type="ECO:0000256" key="8">
    <source>
        <dbReference type="SAM" id="Phobius"/>
    </source>
</evidence>
<dbReference type="Gene3D" id="3.40.50.300">
    <property type="entry name" value="P-loop containing nucleotide triphosphate hydrolases"/>
    <property type="match status" value="1"/>
</dbReference>
<feature type="transmembrane region" description="Helical" evidence="8">
    <location>
        <begin position="404"/>
        <end position="428"/>
    </location>
</feature>
<dbReference type="GO" id="GO:0006508">
    <property type="term" value="P:proteolysis"/>
    <property type="evidence" value="ECO:0007669"/>
    <property type="project" value="InterPro"/>
</dbReference>
<dbReference type="InterPro" id="IPR017871">
    <property type="entry name" value="ABC_transporter-like_CS"/>
</dbReference>
<name>A0A7G5IFH1_9SPHN</name>
<evidence type="ECO:0000256" key="7">
    <source>
        <dbReference type="ARBA" id="ARBA00023136"/>
    </source>
</evidence>
<dbReference type="PROSITE" id="PS50990">
    <property type="entry name" value="PEPTIDASE_C39"/>
    <property type="match status" value="1"/>
</dbReference>
<feature type="domain" description="ABC transmembrane type-1" evidence="10">
    <location>
        <begin position="184"/>
        <end position="463"/>
    </location>
</feature>
<evidence type="ECO:0000256" key="6">
    <source>
        <dbReference type="ARBA" id="ARBA00022989"/>
    </source>
</evidence>
<dbReference type="GO" id="GO:0008233">
    <property type="term" value="F:peptidase activity"/>
    <property type="evidence" value="ECO:0007669"/>
    <property type="project" value="InterPro"/>
</dbReference>
<dbReference type="Pfam" id="PF00664">
    <property type="entry name" value="ABC_membrane"/>
    <property type="match status" value="1"/>
</dbReference>
<dbReference type="Pfam" id="PF03412">
    <property type="entry name" value="Peptidase_C39"/>
    <property type="match status" value="1"/>
</dbReference>
<gene>
    <name evidence="12" type="ORF">H3309_12140</name>
</gene>
<dbReference type="Gene3D" id="1.20.1560.10">
    <property type="entry name" value="ABC transporter type 1, transmembrane domain"/>
    <property type="match status" value="1"/>
</dbReference>
<feature type="transmembrane region" description="Helical" evidence="8">
    <location>
        <begin position="179"/>
        <end position="206"/>
    </location>
</feature>
<keyword evidence="5" id="KW-0067">ATP-binding</keyword>
<dbReference type="PROSITE" id="PS50929">
    <property type="entry name" value="ABC_TM1F"/>
    <property type="match status" value="1"/>
</dbReference>
<evidence type="ECO:0000256" key="1">
    <source>
        <dbReference type="ARBA" id="ARBA00004651"/>
    </source>
</evidence>
<dbReference type="SUPFAM" id="SSF90123">
    <property type="entry name" value="ABC transporter transmembrane region"/>
    <property type="match status" value="1"/>
</dbReference>
<dbReference type="GO" id="GO:0005886">
    <property type="term" value="C:plasma membrane"/>
    <property type="evidence" value="ECO:0007669"/>
    <property type="project" value="UniProtKB-SubCell"/>
</dbReference>
<proteinExistence type="predicted"/>
<evidence type="ECO:0000313" key="13">
    <source>
        <dbReference type="Proteomes" id="UP000515292"/>
    </source>
</evidence>
<dbReference type="PANTHER" id="PTHR43394">
    <property type="entry name" value="ATP-DEPENDENT PERMEASE MDL1, MITOCHONDRIAL"/>
    <property type="match status" value="1"/>
</dbReference>
<evidence type="ECO:0000259" key="11">
    <source>
        <dbReference type="PROSITE" id="PS50990"/>
    </source>
</evidence>
<evidence type="ECO:0000256" key="3">
    <source>
        <dbReference type="ARBA" id="ARBA00022741"/>
    </source>
</evidence>
<dbReference type="InterPro" id="IPR003439">
    <property type="entry name" value="ABC_transporter-like_ATP-bd"/>
</dbReference>
<accession>A0A7G5IFH1</accession>
<keyword evidence="7 8" id="KW-0472">Membrane</keyword>
<dbReference type="GO" id="GO:0015421">
    <property type="term" value="F:ABC-type oligopeptide transporter activity"/>
    <property type="evidence" value="ECO:0007669"/>
    <property type="project" value="TreeGrafter"/>
</dbReference>
<dbReference type="GO" id="GO:0016887">
    <property type="term" value="F:ATP hydrolysis activity"/>
    <property type="evidence" value="ECO:0007669"/>
    <property type="project" value="InterPro"/>
</dbReference>
<evidence type="ECO:0000256" key="2">
    <source>
        <dbReference type="ARBA" id="ARBA00022692"/>
    </source>
</evidence>
<keyword evidence="13" id="KW-1185">Reference proteome</keyword>
<reference evidence="12 13" key="1">
    <citation type="submission" date="2020-07" db="EMBL/GenBank/DDBJ databases">
        <title>Complete genome sequence for Sandaracinobacter sp. M6.</title>
        <authorList>
            <person name="Tang Y."/>
            <person name="Liu Q."/>
            <person name="Guo Z."/>
            <person name="Lei P."/>
            <person name="Huang B."/>
        </authorList>
    </citation>
    <scope>NUCLEOTIDE SEQUENCE [LARGE SCALE GENOMIC DNA]</scope>
    <source>
        <strain evidence="12 13">M6</strain>
    </source>
</reference>
<dbReference type="EMBL" id="CP059851">
    <property type="protein sequence ID" value="QMW22113.1"/>
    <property type="molecule type" value="Genomic_DNA"/>
</dbReference>
<organism evidence="12 13">
    <name type="scientific">Sandaracinobacteroides saxicola</name>
    <dbReference type="NCBI Taxonomy" id="2759707"/>
    <lineage>
        <taxon>Bacteria</taxon>
        <taxon>Pseudomonadati</taxon>
        <taxon>Pseudomonadota</taxon>
        <taxon>Alphaproteobacteria</taxon>
        <taxon>Sphingomonadales</taxon>
        <taxon>Sphingosinicellaceae</taxon>
        <taxon>Sandaracinobacteroides</taxon>
    </lineage>
</organism>
<dbReference type="Proteomes" id="UP000515292">
    <property type="component" value="Chromosome"/>
</dbReference>
<dbReference type="KEGG" id="sand:H3309_12140"/>
<evidence type="ECO:0000256" key="5">
    <source>
        <dbReference type="ARBA" id="ARBA00022840"/>
    </source>
</evidence>
<protein>
    <submittedName>
        <fullName evidence="12">Peptidase domain-containing ABC transporter</fullName>
    </submittedName>
</protein>
<dbReference type="AlphaFoldDB" id="A0A7G5IFH1"/>
<dbReference type="InterPro" id="IPR027417">
    <property type="entry name" value="P-loop_NTPase"/>
</dbReference>
<dbReference type="InterPro" id="IPR011527">
    <property type="entry name" value="ABC1_TM_dom"/>
</dbReference>
<evidence type="ECO:0000259" key="10">
    <source>
        <dbReference type="PROSITE" id="PS50929"/>
    </source>
</evidence>
<comment type="subcellular location">
    <subcellularLocation>
        <location evidence="1">Cell membrane</location>
        <topology evidence="1">Multi-pass membrane protein</topology>
    </subcellularLocation>
</comment>
<feature type="transmembrane region" description="Helical" evidence="8">
    <location>
        <begin position="296"/>
        <end position="314"/>
    </location>
</feature>
<dbReference type="InterPro" id="IPR005074">
    <property type="entry name" value="Peptidase_C39"/>
</dbReference>
<dbReference type="InterPro" id="IPR036640">
    <property type="entry name" value="ABC1_TM_sf"/>
</dbReference>
<evidence type="ECO:0000256" key="4">
    <source>
        <dbReference type="ARBA" id="ARBA00022801"/>
    </source>
</evidence>
<dbReference type="InterPro" id="IPR003593">
    <property type="entry name" value="AAA+_ATPase"/>
</dbReference>